<protein>
    <recommendedName>
        <fullName evidence="1">Reverse transcriptase zinc-binding domain-containing protein</fullName>
    </recommendedName>
</protein>
<dbReference type="EMBL" id="CP136890">
    <property type="protein sequence ID" value="WOK94889.1"/>
    <property type="molecule type" value="Genomic_DNA"/>
</dbReference>
<organism evidence="2 3">
    <name type="scientific">Canna indica</name>
    <name type="common">Indian-shot</name>
    <dbReference type="NCBI Taxonomy" id="4628"/>
    <lineage>
        <taxon>Eukaryota</taxon>
        <taxon>Viridiplantae</taxon>
        <taxon>Streptophyta</taxon>
        <taxon>Embryophyta</taxon>
        <taxon>Tracheophyta</taxon>
        <taxon>Spermatophyta</taxon>
        <taxon>Magnoliopsida</taxon>
        <taxon>Liliopsida</taxon>
        <taxon>Zingiberales</taxon>
        <taxon>Cannaceae</taxon>
        <taxon>Canna</taxon>
    </lineage>
</organism>
<name>A0AAQ3JTT7_9LILI</name>
<reference evidence="2 3" key="1">
    <citation type="submission" date="2023-10" db="EMBL/GenBank/DDBJ databases">
        <title>Chromosome-scale genome assembly provides insights into flower coloration mechanisms of Canna indica.</title>
        <authorList>
            <person name="Li C."/>
        </authorList>
    </citation>
    <scope>NUCLEOTIDE SEQUENCE [LARGE SCALE GENOMIC DNA]</scope>
    <source>
        <tissue evidence="2">Flower</tissue>
    </source>
</reference>
<gene>
    <name evidence="2" type="ORF">Cni_G03594</name>
</gene>
<evidence type="ECO:0000259" key="1">
    <source>
        <dbReference type="Pfam" id="PF13966"/>
    </source>
</evidence>
<feature type="domain" description="Reverse transcriptase zinc-binding" evidence="1">
    <location>
        <begin position="112"/>
        <end position="195"/>
    </location>
</feature>
<dbReference type="InterPro" id="IPR026960">
    <property type="entry name" value="RVT-Znf"/>
</dbReference>
<dbReference type="AlphaFoldDB" id="A0AAQ3JTT7"/>
<keyword evidence="3" id="KW-1185">Reference proteome</keyword>
<evidence type="ECO:0000313" key="2">
    <source>
        <dbReference type="EMBL" id="WOK94889.1"/>
    </source>
</evidence>
<dbReference type="Proteomes" id="UP001327560">
    <property type="component" value="Chromosome 1"/>
</dbReference>
<sequence>MEVENQLEMTIRNLESEDNSIDVSSSRVNDLKKHLDSCYNAENTYWRQRAKMRRKNISVVDAWNEDEGCWTLNCDSQIDESRVADLFSLIGHPSLSQDADSIKWRWHRLGIFSTASYYFFAMERGVKCRVAQKLRKVKDPLKIKVHMWLVLKQRLPTKEHLIMHGVSIDDDTCVFCKLGPENSAHLLQACQVSRTLCISLSRDIDRSVFFLPQSNSDEFCALKRDQQVTAMFWS</sequence>
<proteinExistence type="predicted"/>
<accession>A0AAQ3JTT7</accession>
<dbReference type="Pfam" id="PF13966">
    <property type="entry name" value="zf-RVT"/>
    <property type="match status" value="1"/>
</dbReference>
<evidence type="ECO:0000313" key="3">
    <source>
        <dbReference type="Proteomes" id="UP001327560"/>
    </source>
</evidence>